<keyword evidence="2" id="KW-0819">tRNA processing</keyword>
<dbReference type="InterPro" id="IPR020568">
    <property type="entry name" value="Ribosomal_Su5_D2-typ_SF"/>
</dbReference>
<dbReference type="GO" id="GO:0030677">
    <property type="term" value="C:ribonuclease P complex"/>
    <property type="evidence" value="ECO:0007669"/>
    <property type="project" value="TreeGrafter"/>
</dbReference>
<evidence type="ECO:0000313" key="8">
    <source>
        <dbReference type="EMBL" id="KKW27213.1"/>
    </source>
</evidence>
<keyword evidence="4" id="KW-0255">Endonuclease</keyword>
<evidence type="ECO:0000256" key="5">
    <source>
        <dbReference type="ARBA" id="ARBA00022801"/>
    </source>
</evidence>
<organism evidence="8 9">
    <name type="scientific">candidate division Kazan bacterium GW2011_GWB1_52_7</name>
    <dbReference type="NCBI Taxonomy" id="1620414"/>
    <lineage>
        <taxon>Bacteria</taxon>
        <taxon>Bacteria division Kazan-3B-28</taxon>
    </lineage>
</organism>
<dbReference type="AlphaFoldDB" id="A0A0G1X7Q8"/>
<dbReference type="Pfam" id="PF00825">
    <property type="entry name" value="Ribonuclease_P"/>
    <property type="match status" value="1"/>
</dbReference>
<dbReference type="InterPro" id="IPR020539">
    <property type="entry name" value="RNase_P_CS"/>
</dbReference>
<accession>A0A0G1X7Q8</accession>
<sequence length="101" mass="11506">MAKPVVDPLDSVMRRGRRVHRPGFSVYWLPLTVPLAPRIVVGQKVDKRATVRNLIRRRIRSVLSQAHLRGVGLVVVGRKPILELTFQQLKADLGRILQQIK</sequence>
<evidence type="ECO:0000256" key="1">
    <source>
        <dbReference type="ARBA" id="ARBA00002663"/>
    </source>
</evidence>
<protein>
    <recommendedName>
        <fullName evidence="7">Ribonuclease P protein component</fullName>
        <ecNumber evidence="7">3.1.26.5</ecNumber>
    </recommendedName>
</protein>
<keyword evidence="6" id="KW-0694">RNA-binding</keyword>
<evidence type="ECO:0000256" key="6">
    <source>
        <dbReference type="ARBA" id="ARBA00022884"/>
    </source>
</evidence>
<dbReference type="GO" id="GO:0004526">
    <property type="term" value="F:ribonuclease P activity"/>
    <property type="evidence" value="ECO:0007669"/>
    <property type="project" value="UniProtKB-UniRule"/>
</dbReference>
<dbReference type="InterPro" id="IPR014721">
    <property type="entry name" value="Ribsml_uS5_D2-typ_fold_subgr"/>
</dbReference>
<dbReference type="PROSITE" id="PS00648">
    <property type="entry name" value="RIBONUCLEASE_P"/>
    <property type="match status" value="1"/>
</dbReference>
<dbReference type="PANTHER" id="PTHR33992">
    <property type="entry name" value="RIBONUCLEASE P PROTEIN COMPONENT"/>
    <property type="match status" value="1"/>
</dbReference>
<dbReference type="GO" id="GO:0042781">
    <property type="term" value="F:3'-tRNA processing endoribonuclease activity"/>
    <property type="evidence" value="ECO:0007669"/>
    <property type="project" value="TreeGrafter"/>
</dbReference>
<dbReference type="Proteomes" id="UP000034913">
    <property type="component" value="Unassembled WGS sequence"/>
</dbReference>
<dbReference type="PANTHER" id="PTHR33992:SF1">
    <property type="entry name" value="RIBONUCLEASE P PROTEIN COMPONENT"/>
    <property type="match status" value="1"/>
</dbReference>
<dbReference type="EMBL" id="LCRB01000001">
    <property type="protein sequence ID" value="KKW27213.1"/>
    <property type="molecule type" value="Genomic_DNA"/>
</dbReference>
<evidence type="ECO:0000256" key="7">
    <source>
        <dbReference type="NCBIfam" id="TIGR00188"/>
    </source>
</evidence>
<keyword evidence="5" id="KW-0378">Hydrolase</keyword>
<dbReference type="Gene3D" id="3.30.230.10">
    <property type="match status" value="1"/>
</dbReference>
<evidence type="ECO:0000256" key="4">
    <source>
        <dbReference type="ARBA" id="ARBA00022759"/>
    </source>
</evidence>
<gene>
    <name evidence="8" type="ORF">VF00_C0001G0148</name>
</gene>
<evidence type="ECO:0000313" key="9">
    <source>
        <dbReference type="Proteomes" id="UP000034913"/>
    </source>
</evidence>
<dbReference type="GO" id="GO:0000049">
    <property type="term" value="F:tRNA binding"/>
    <property type="evidence" value="ECO:0007669"/>
    <property type="project" value="InterPro"/>
</dbReference>
<evidence type="ECO:0000256" key="2">
    <source>
        <dbReference type="ARBA" id="ARBA00022694"/>
    </source>
</evidence>
<dbReference type="SUPFAM" id="SSF54211">
    <property type="entry name" value="Ribosomal protein S5 domain 2-like"/>
    <property type="match status" value="1"/>
</dbReference>
<comment type="function">
    <text evidence="1">RNaseP catalyzes the removal of the 5'-leader sequence from pre-tRNA to produce the mature 5'-terminus. It can also cleave other RNA substrates such as 4.5S RNA. The protein component plays an auxiliary but essential role in vivo by binding to the 5'-leader sequence and broadening the substrate specificity of the ribozyme.</text>
</comment>
<reference evidence="8 9" key="1">
    <citation type="journal article" date="2015" name="Nature">
        <title>rRNA introns, odd ribosomes, and small enigmatic genomes across a large radiation of phyla.</title>
        <authorList>
            <person name="Brown C.T."/>
            <person name="Hug L.A."/>
            <person name="Thomas B.C."/>
            <person name="Sharon I."/>
            <person name="Castelle C.J."/>
            <person name="Singh A."/>
            <person name="Wilkins M.J."/>
            <person name="Williams K.H."/>
            <person name="Banfield J.F."/>
        </authorList>
    </citation>
    <scope>NUCLEOTIDE SEQUENCE [LARGE SCALE GENOMIC DNA]</scope>
</reference>
<comment type="caution">
    <text evidence="8">The sequence shown here is derived from an EMBL/GenBank/DDBJ whole genome shotgun (WGS) entry which is preliminary data.</text>
</comment>
<evidence type="ECO:0000256" key="3">
    <source>
        <dbReference type="ARBA" id="ARBA00022722"/>
    </source>
</evidence>
<dbReference type="InterPro" id="IPR000100">
    <property type="entry name" value="RNase_P"/>
</dbReference>
<dbReference type="EC" id="3.1.26.5" evidence="7"/>
<dbReference type="NCBIfam" id="TIGR00188">
    <property type="entry name" value="rnpA"/>
    <property type="match status" value="1"/>
</dbReference>
<name>A0A0G1X7Q8_UNCK3</name>
<proteinExistence type="predicted"/>
<keyword evidence="3" id="KW-0540">Nuclease</keyword>